<evidence type="ECO:0000313" key="2">
    <source>
        <dbReference type="EMBL" id="MBH9579733.1"/>
    </source>
</evidence>
<protein>
    <submittedName>
        <fullName evidence="2">Uncharacterized protein</fullName>
    </submittedName>
</protein>
<keyword evidence="1" id="KW-1133">Transmembrane helix</keyword>
<dbReference type="RefSeq" id="WP_198113669.1">
    <property type="nucleotide sequence ID" value="NZ_JAEDAK010000033.1"/>
</dbReference>
<keyword evidence="3" id="KW-1185">Reference proteome</keyword>
<sequence length="135" mass="14842">MQFARQRNASTPEERLARWALGFLSSSLVMFFAFMALALTLAMKSAWPPLLVACLGIYAGQFRYLGAIGRFSARQRLWIWQLSLLGHLLMFALAFYFLGEPTLALVVLLPETASAALHPAGAVLALKAWRAAQAA</sequence>
<organism evidence="2 3">
    <name type="scientific">Inhella proteolytica</name>
    <dbReference type="NCBI Taxonomy" id="2795029"/>
    <lineage>
        <taxon>Bacteria</taxon>
        <taxon>Pseudomonadati</taxon>
        <taxon>Pseudomonadota</taxon>
        <taxon>Betaproteobacteria</taxon>
        <taxon>Burkholderiales</taxon>
        <taxon>Sphaerotilaceae</taxon>
        <taxon>Inhella</taxon>
    </lineage>
</organism>
<dbReference type="Proteomes" id="UP000613266">
    <property type="component" value="Unassembled WGS sequence"/>
</dbReference>
<proteinExistence type="predicted"/>
<keyword evidence="1" id="KW-0812">Transmembrane</keyword>
<name>A0A931J8J2_9BURK</name>
<evidence type="ECO:0000256" key="1">
    <source>
        <dbReference type="SAM" id="Phobius"/>
    </source>
</evidence>
<feature type="transmembrane region" description="Helical" evidence="1">
    <location>
        <begin position="21"/>
        <end position="41"/>
    </location>
</feature>
<feature type="transmembrane region" description="Helical" evidence="1">
    <location>
        <begin position="103"/>
        <end position="126"/>
    </location>
</feature>
<evidence type="ECO:0000313" key="3">
    <source>
        <dbReference type="Proteomes" id="UP000613266"/>
    </source>
</evidence>
<dbReference type="AlphaFoldDB" id="A0A931J8J2"/>
<reference evidence="2" key="1">
    <citation type="submission" date="2020-12" db="EMBL/GenBank/DDBJ databases">
        <title>The genome sequence of Inhella sp. 1Y17.</title>
        <authorList>
            <person name="Liu Y."/>
        </authorList>
    </citation>
    <scope>NUCLEOTIDE SEQUENCE</scope>
    <source>
        <strain evidence="2">1Y17</strain>
    </source>
</reference>
<accession>A0A931J8J2</accession>
<gene>
    <name evidence="2" type="ORF">I7X39_22805</name>
</gene>
<feature type="transmembrane region" description="Helical" evidence="1">
    <location>
        <begin position="47"/>
        <end position="65"/>
    </location>
</feature>
<keyword evidence="1" id="KW-0472">Membrane</keyword>
<dbReference type="EMBL" id="JAEDAK010000033">
    <property type="protein sequence ID" value="MBH9579733.1"/>
    <property type="molecule type" value="Genomic_DNA"/>
</dbReference>
<feature type="transmembrane region" description="Helical" evidence="1">
    <location>
        <begin position="77"/>
        <end position="97"/>
    </location>
</feature>
<comment type="caution">
    <text evidence="2">The sequence shown here is derived from an EMBL/GenBank/DDBJ whole genome shotgun (WGS) entry which is preliminary data.</text>
</comment>